<dbReference type="PATRIC" id="fig|465721.4.peg.2811"/>
<dbReference type="STRING" id="465721.ACG33_13150"/>
<dbReference type="InterPro" id="IPR021309">
    <property type="entry name" value="YgaP-like_TM"/>
</dbReference>
<keyword evidence="1" id="KW-0812">Transmembrane</keyword>
<evidence type="ECO:0000259" key="2">
    <source>
        <dbReference type="Pfam" id="PF11127"/>
    </source>
</evidence>
<evidence type="ECO:0000313" key="4">
    <source>
        <dbReference type="Proteomes" id="UP000070250"/>
    </source>
</evidence>
<proteinExistence type="predicted"/>
<feature type="domain" description="Inner membrane protein YgaP-like transmembrane" evidence="2">
    <location>
        <begin position="1"/>
        <end position="63"/>
    </location>
</feature>
<gene>
    <name evidence="3" type="ORF">ACG33_13150</name>
</gene>
<organism evidence="3 4">
    <name type="scientific">Steroidobacter denitrificans</name>
    <dbReference type="NCBI Taxonomy" id="465721"/>
    <lineage>
        <taxon>Bacteria</taxon>
        <taxon>Pseudomonadati</taxon>
        <taxon>Pseudomonadota</taxon>
        <taxon>Gammaproteobacteria</taxon>
        <taxon>Steroidobacterales</taxon>
        <taxon>Steroidobacteraceae</taxon>
        <taxon>Steroidobacter</taxon>
    </lineage>
</organism>
<reference evidence="3 4" key="1">
    <citation type="submission" date="2015-06" db="EMBL/GenBank/DDBJ databases">
        <title>A Comprehensive Approach to Explore the Metabolic and Phylogenetic Diversity of Bacterial Steroid Degradation in the Environment: Testosterone as an Example.</title>
        <authorList>
            <person name="Yang F.-C."/>
            <person name="Chen Y.-L."/>
            <person name="Yu C.-P."/>
            <person name="Tang S.-L."/>
            <person name="Wang P.-H."/>
            <person name="Ismail W."/>
            <person name="Wang C.-H."/>
            <person name="Yang C.-Y."/>
            <person name="Chiang Y.-R."/>
        </authorList>
    </citation>
    <scope>NUCLEOTIDE SEQUENCE [LARGE SCALE GENOMIC DNA]</scope>
    <source>
        <strain evidence="3 4">DSM 18526</strain>
    </source>
</reference>
<keyword evidence="1" id="KW-1133">Transmembrane helix</keyword>
<evidence type="ECO:0000313" key="3">
    <source>
        <dbReference type="EMBL" id="AMN48027.1"/>
    </source>
</evidence>
<protein>
    <submittedName>
        <fullName evidence="3">Membrane protein</fullName>
    </submittedName>
</protein>
<accession>A0A127FC99</accession>
<dbReference type="AlphaFoldDB" id="A0A127FC99"/>
<keyword evidence="1" id="KW-0472">Membrane</keyword>
<name>A0A127FC99_STEDE</name>
<evidence type="ECO:0000256" key="1">
    <source>
        <dbReference type="SAM" id="Phobius"/>
    </source>
</evidence>
<dbReference type="KEGG" id="sdf:ACG33_13150"/>
<dbReference type="OrthoDB" id="9804804at2"/>
<dbReference type="Proteomes" id="UP000070250">
    <property type="component" value="Chromosome"/>
</dbReference>
<keyword evidence="4" id="KW-1185">Reference proteome</keyword>
<dbReference type="EMBL" id="CP011971">
    <property type="protein sequence ID" value="AMN48027.1"/>
    <property type="molecule type" value="Genomic_DNA"/>
</dbReference>
<sequence>MQINVGSVDRIVRIVLGLILLSLPLWLDSPWRWLGLIGIMPLITGLAGRCPGYRLLGLSTCPIQKKNPE</sequence>
<dbReference type="Pfam" id="PF11127">
    <property type="entry name" value="YgaP-like_TM"/>
    <property type="match status" value="1"/>
</dbReference>
<feature type="transmembrane region" description="Helical" evidence="1">
    <location>
        <begin position="12"/>
        <end position="27"/>
    </location>
</feature>
<dbReference type="RefSeq" id="WP_066921873.1">
    <property type="nucleotide sequence ID" value="NZ_CP011971.1"/>
</dbReference>